<feature type="transmembrane region" description="Helical" evidence="1">
    <location>
        <begin position="91"/>
        <end position="112"/>
    </location>
</feature>
<dbReference type="EMBL" id="BMDD01000005">
    <property type="protein sequence ID" value="GGH84954.1"/>
    <property type="molecule type" value="Genomic_DNA"/>
</dbReference>
<keyword evidence="3" id="KW-1185">Reference proteome</keyword>
<evidence type="ECO:0000256" key="1">
    <source>
        <dbReference type="SAM" id="Phobius"/>
    </source>
</evidence>
<keyword evidence="1" id="KW-1133">Transmembrane helix</keyword>
<dbReference type="RefSeq" id="WP_172241666.1">
    <property type="nucleotide sequence ID" value="NZ_BMDD01000005.1"/>
</dbReference>
<keyword evidence="1" id="KW-0472">Membrane</keyword>
<evidence type="ECO:0008006" key="4">
    <source>
        <dbReference type="Google" id="ProtNLM"/>
    </source>
</evidence>
<comment type="caution">
    <text evidence="2">The sequence shown here is derived from an EMBL/GenBank/DDBJ whole genome shotgun (WGS) entry which is preliminary data.</text>
</comment>
<protein>
    <recommendedName>
        <fullName evidence="4">ABC transporter permease</fullName>
    </recommendedName>
</protein>
<feature type="transmembrane region" description="Helical" evidence="1">
    <location>
        <begin position="171"/>
        <end position="192"/>
    </location>
</feature>
<reference evidence="3" key="1">
    <citation type="journal article" date="2019" name="Int. J. Syst. Evol. Microbiol.">
        <title>The Global Catalogue of Microorganisms (GCM) 10K type strain sequencing project: providing services to taxonomists for standard genome sequencing and annotation.</title>
        <authorList>
            <consortium name="The Broad Institute Genomics Platform"/>
            <consortium name="The Broad Institute Genome Sequencing Center for Infectious Disease"/>
            <person name="Wu L."/>
            <person name="Ma J."/>
        </authorList>
    </citation>
    <scope>NUCLEOTIDE SEQUENCE [LARGE SCALE GENOMIC DNA]</scope>
    <source>
        <strain evidence="3">CCM 8702</strain>
    </source>
</reference>
<name>A0ABQ2A6L3_9BACL</name>
<feature type="transmembrane region" description="Helical" evidence="1">
    <location>
        <begin position="132"/>
        <end position="159"/>
    </location>
</feature>
<gene>
    <name evidence="2" type="ORF">GCM10007362_41240</name>
</gene>
<keyword evidence="1" id="KW-0812">Transmembrane</keyword>
<accession>A0ABQ2A6L3</accession>
<proteinExistence type="predicted"/>
<dbReference type="Proteomes" id="UP000605427">
    <property type="component" value="Unassembled WGS sequence"/>
</dbReference>
<evidence type="ECO:0000313" key="2">
    <source>
        <dbReference type="EMBL" id="GGH84954.1"/>
    </source>
</evidence>
<feature type="transmembrane region" description="Helical" evidence="1">
    <location>
        <begin position="220"/>
        <end position="239"/>
    </location>
</feature>
<feature type="transmembrane region" description="Helical" evidence="1">
    <location>
        <begin position="49"/>
        <end position="71"/>
    </location>
</feature>
<evidence type="ECO:0000313" key="3">
    <source>
        <dbReference type="Proteomes" id="UP000605427"/>
    </source>
</evidence>
<organism evidence="2 3">
    <name type="scientific">Saccharibacillus endophyticus</name>
    <dbReference type="NCBI Taxonomy" id="2060666"/>
    <lineage>
        <taxon>Bacteria</taxon>
        <taxon>Bacillati</taxon>
        <taxon>Bacillota</taxon>
        <taxon>Bacilli</taxon>
        <taxon>Bacillales</taxon>
        <taxon>Paenibacillaceae</taxon>
        <taxon>Saccharibacillus</taxon>
    </lineage>
</organism>
<sequence>MLKLLKYDLKRDQFMLLGGAFALILALLAIEFAGRRAGIAIDARAVLSFMVYAFMGLLILIAVCNSFRGNIRSAGRRLVPLGSVHHVLSELLYATLLVLSLMAIAGLHFVYYDASGILRSLEQSGSITVSGAAFVPLAIPFNMLWSTLFLTTLLLGVTAFTESLNIKGKSLIALILIVVVLSVIAGVENSLLGGQNHSMFRSFYIEDQSNLSFRNESVGIHAWSFGFELFIAAFCIWITTRLIDRKVTIT</sequence>